<dbReference type="EMBL" id="JAHRIO010054131">
    <property type="protein sequence ID" value="MEQ2176533.1"/>
    <property type="molecule type" value="Genomic_DNA"/>
</dbReference>
<evidence type="ECO:0000313" key="2">
    <source>
        <dbReference type="Proteomes" id="UP001476798"/>
    </source>
</evidence>
<protein>
    <submittedName>
        <fullName evidence="1">Uncharacterized protein</fullName>
    </submittedName>
</protein>
<dbReference type="Proteomes" id="UP001476798">
    <property type="component" value="Unassembled WGS sequence"/>
</dbReference>
<name>A0ABV0P1D5_9TELE</name>
<reference evidence="1 2" key="1">
    <citation type="submission" date="2021-06" db="EMBL/GenBank/DDBJ databases">
        <authorList>
            <person name="Palmer J.M."/>
        </authorList>
    </citation>
    <scope>NUCLEOTIDE SEQUENCE [LARGE SCALE GENOMIC DNA]</scope>
    <source>
        <strain evidence="1 2">GA_2019</strain>
        <tissue evidence="1">Muscle</tissue>
    </source>
</reference>
<organism evidence="1 2">
    <name type="scientific">Goodea atripinnis</name>
    <dbReference type="NCBI Taxonomy" id="208336"/>
    <lineage>
        <taxon>Eukaryota</taxon>
        <taxon>Metazoa</taxon>
        <taxon>Chordata</taxon>
        <taxon>Craniata</taxon>
        <taxon>Vertebrata</taxon>
        <taxon>Euteleostomi</taxon>
        <taxon>Actinopterygii</taxon>
        <taxon>Neopterygii</taxon>
        <taxon>Teleostei</taxon>
        <taxon>Neoteleostei</taxon>
        <taxon>Acanthomorphata</taxon>
        <taxon>Ovalentaria</taxon>
        <taxon>Atherinomorphae</taxon>
        <taxon>Cyprinodontiformes</taxon>
        <taxon>Goodeidae</taxon>
        <taxon>Goodea</taxon>
    </lineage>
</organism>
<feature type="non-terminal residue" evidence="1">
    <location>
        <position position="1"/>
    </location>
</feature>
<gene>
    <name evidence="1" type="ORF">GOODEAATRI_028976</name>
</gene>
<accession>A0ABV0P1D5</accession>
<comment type="caution">
    <text evidence="1">The sequence shown here is derived from an EMBL/GenBank/DDBJ whole genome shotgun (WGS) entry which is preliminary data.</text>
</comment>
<evidence type="ECO:0000313" key="1">
    <source>
        <dbReference type="EMBL" id="MEQ2176533.1"/>
    </source>
</evidence>
<sequence>LVVRFGPLTRNLVELVPWSIAATSGSICAALLEDPGLEPLSDFPVIPSRVPQEKGRDHGAAVLRNRPKITEPLFAQPSDDDQ</sequence>
<keyword evidence="2" id="KW-1185">Reference proteome</keyword>
<proteinExistence type="predicted"/>